<evidence type="ECO:0000256" key="1">
    <source>
        <dbReference type="ARBA" id="ARBA00004479"/>
    </source>
</evidence>
<dbReference type="Pfam" id="PF08399">
    <property type="entry name" value="VWA_N"/>
    <property type="match status" value="1"/>
</dbReference>
<evidence type="ECO:0000256" key="10">
    <source>
        <dbReference type="ARBA" id="ARBA00022989"/>
    </source>
</evidence>
<feature type="domain" description="VWFA" evidence="16">
    <location>
        <begin position="340"/>
        <end position="527"/>
    </location>
</feature>
<evidence type="ECO:0000313" key="18">
    <source>
        <dbReference type="WBParaSite" id="ALUE_0000486401-mRNA-1"/>
    </source>
</evidence>
<keyword evidence="7" id="KW-0732">Signal</keyword>
<accession>A0A9J2P5M1</accession>
<dbReference type="SUPFAM" id="SSF53300">
    <property type="entry name" value="vWA-like"/>
    <property type="match status" value="1"/>
</dbReference>
<evidence type="ECO:0000256" key="9">
    <source>
        <dbReference type="ARBA" id="ARBA00022882"/>
    </source>
</evidence>
<dbReference type="GO" id="GO:0005891">
    <property type="term" value="C:voltage-gated calcium channel complex"/>
    <property type="evidence" value="ECO:0007669"/>
    <property type="project" value="TreeGrafter"/>
</dbReference>
<keyword evidence="5" id="KW-0812">Transmembrane</keyword>
<dbReference type="WBParaSite" id="ALUE_0000486401-mRNA-1">
    <property type="protein sequence ID" value="ALUE_0000486401-mRNA-1"/>
    <property type="gene ID" value="ALUE_0000486401"/>
</dbReference>
<dbReference type="PANTHER" id="PTHR10166:SF37">
    <property type="entry name" value="STOLID, ISOFORM H"/>
    <property type="match status" value="1"/>
</dbReference>
<evidence type="ECO:0000256" key="3">
    <source>
        <dbReference type="ARBA" id="ARBA00022568"/>
    </source>
</evidence>
<dbReference type="InterPro" id="IPR051173">
    <property type="entry name" value="Ca_channel_alpha-2/delta"/>
</dbReference>
<evidence type="ECO:0000256" key="7">
    <source>
        <dbReference type="ARBA" id="ARBA00022729"/>
    </source>
</evidence>
<evidence type="ECO:0000256" key="5">
    <source>
        <dbReference type="ARBA" id="ARBA00022692"/>
    </source>
</evidence>
<keyword evidence="2" id="KW-0813">Transport</keyword>
<keyword evidence="4" id="KW-0107">Calcium channel</keyword>
<dbReference type="Pfam" id="PF00092">
    <property type="entry name" value="VWA"/>
    <property type="match status" value="1"/>
</dbReference>
<comment type="subcellular location">
    <subcellularLocation>
        <location evidence="1">Membrane</location>
        <topology evidence="1">Single-pass type I membrane protein</topology>
    </subcellularLocation>
</comment>
<evidence type="ECO:0000259" key="16">
    <source>
        <dbReference type="PROSITE" id="PS50234"/>
    </source>
</evidence>
<keyword evidence="13" id="KW-1015">Disulfide bond</keyword>
<evidence type="ECO:0000256" key="13">
    <source>
        <dbReference type="ARBA" id="ARBA00023157"/>
    </source>
</evidence>
<dbReference type="InterPro" id="IPR036465">
    <property type="entry name" value="vWFA_dom_sf"/>
</dbReference>
<dbReference type="GO" id="GO:0005245">
    <property type="term" value="F:voltage-gated calcium channel activity"/>
    <property type="evidence" value="ECO:0007669"/>
    <property type="project" value="TreeGrafter"/>
</dbReference>
<dbReference type="InterPro" id="IPR013680">
    <property type="entry name" value="VDCC_a2/dsu"/>
</dbReference>
<dbReference type="InterPro" id="IPR002035">
    <property type="entry name" value="VWF_A"/>
</dbReference>
<sequence length="1299" mass="147388">MHIRRDILVNVGIDDQIIKKMGVLMEHAYERSFSAASKSGGIKITSYGVSGMHLLLAFLWLGPLAYVNPRAEQLAQELIMVQSIASRPKSITIGKCTCIRRTEKQLEEIIYSVEQWARLLGEHIQETFNDATKQSDITAMYKNYAEAEIFDPRMELKKAKNAIEAYLKRRAKAAWDAKLSLESRMIANLSEEDVNDPMSMNFIRFMSAKGESDAARVYAHDHHGLVTEVNATRTFNLTPNANFYGIATSSIASAVHIPTPVYERNAEVLLKIDWSDIDQLYRANREQTRDLAFQMFCSESGFMRYFPAASWIWDNKEDQLDLYDCRSTEWFINGATLSKNVIIMLDLSGSMLGQRFEIAKQTVEAILETLSDNDFFNIMPFSKVAAFLDECAEQAGLLQATVRNKKLLRARLNGIVSEGKAEYEKGLSKAFETLMKMRNYTSKREQLGCSDVIMLITDGAPSYFKEIFQLYNEKKTVRFFSFLIGEEAIDFEQVKWMACSNKGFMVHISNLADVQEKHYIKVMSRPLGKHASMIREEDAIWSGVYRERLLGNMLRPHNETKRVQKKNMTTGQVSSKKKLRVKRLDAKSEMFVTTVSYPVTVDGTLMGVSAVDVPVTELIQLAHSSSLGSRSYTFMMDNNGYVMFHPQLRPIDPVTKQTKPNYNNVDILELEVPQNQQLMRSSMINCDNIDAHKLDILFATEDVQRVYRQTNTYYAECIQDALFTVGMAVATGDEKRIRPRKPIDYGSIEVSWFEGPNWRMHPQWRYCLVNDSDAMSTPEESFAVYVKQMRVTGKLPKLCEPRRALVDRFLFDMKVTNGLTNSWDVSWKKNRRNQIHLVFFSTPSGMIKFWNELPNGLSNTDPNWVEGVTTPMPKSTPIPTQQSSSYSHYVLDENRRSSEDRYFRRAVRMRNHIVVDVNLKTKLWYSSETVSAYGNPENVSVLMTASKALYVDDALIGVAGMEFTVDSFAKTLSKMGCGPQDDRRWCLLLDEHAYVVYSSLKNTRYGNVFSTNSDEKKSNLLGRWFGTINRITERTMSLLLKSNFYTESTYVDYQATCKQQPLTMITAGAFKPAASIINSLLWIVSRIWHALSQFGVVHMIDALLSPVYAYTATFHDGSEGYPCDKASNFYLANWGEEGWMGQRTPATAALIADNLSERPCRHNTAKCAVKMYASWVPGSNLLLVVIAQTTSASSACYDETQCPLSSPSEFRFGFTQVDNASDKQQVMSMEPSDPFAENSFERKCRHVRAKQRKAPSKCIRADDDESHLPCSKAVHCCQQIGGSTLVLLGVVVVLAALSR</sequence>
<dbReference type="Pfam" id="PF08473">
    <property type="entry name" value="VGCC_alpha2"/>
    <property type="match status" value="1"/>
</dbReference>
<evidence type="ECO:0000256" key="15">
    <source>
        <dbReference type="ARBA" id="ARBA00023303"/>
    </source>
</evidence>
<evidence type="ECO:0000256" key="6">
    <source>
        <dbReference type="ARBA" id="ARBA00022723"/>
    </source>
</evidence>
<evidence type="ECO:0000256" key="8">
    <source>
        <dbReference type="ARBA" id="ARBA00022837"/>
    </source>
</evidence>
<organism evidence="17 18">
    <name type="scientific">Ascaris lumbricoides</name>
    <name type="common">Giant roundworm</name>
    <dbReference type="NCBI Taxonomy" id="6252"/>
    <lineage>
        <taxon>Eukaryota</taxon>
        <taxon>Metazoa</taxon>
        <taxon>Ecdysozoa</taxon>
        <taxon>Nematoda</taxon>
        <taxon>Chromadorea</taxon>
        <taxon>Rhabditida</taxon>
        <taxon>Spirurina</taxon>
        <taxon>Ascaridomorpha</taxon>
        <taxon>Ascaridoidea</taxon>
        <taxon>Ascarididae</taxon>
        <taxon>Ascaris</taxon>
    </lineage>
</organism>
<evidence type="ECO:0000256" key="4">
    <source>
        <dbReference type="ARBA" id="ARBA00022673"/>
    </source>
</evidence>
<dbReference type="Gene3D" id="3.40.50.410">
    <property type="entry name" value="von Willebrand factor, type A domain"/>
    <property type="match status" value="1"/>
</dbReference>
<keyword evidence="15" id="KW-0407">Ion channel</keyword>
<keyword evidence="14" id="KW-0325">Glycoprotein</keyword>
<dbReference type="SMART" id="SM00327">
    <property type="entry name" value="VWA"/>
    <property type="match status" value="1"/>
</dbReference>
<dbReference type="Gene3D" id="3.30.450.20">
    <property type="entry name" value="PAS domain"/>
    <property type="match status" value="1"/>
</dbReference>
<protein>
    <submittedName>
        <fullName evidence="18">VWFA domain-containing protein</fullName>
    </submittedName>
</protein>
<evidence type="ECO:0000256" key="14">
    <source>
        <dbReference type="ARBA" id="ARBA00023180"/>
    </source>
</evidence>
<keyword evidence="6" id="KW-0479">Metal-binding</keyword>
<keyword evidence="9" id="KW-0851">Voltage-gated channel</keyword>
<proteinExistence type="predicted"/>
<dbReference type="Proteomes" id="UP000036681">
    <property type="component" value="Unplaced"/>
</dbReference>
<evidence type="ECO:0000256" key="11">
    <source>
        <dbReference type="ARBA" id="ARBA00023065"/>
    </source>
</evidence>
<evidence type="ECO:0000256" key="2">
    <source>
        <dbReference type="ARBA" id="ARBA00022448"/>
    </source>
</evidence>
<keyword evidence="8" id="KW-0106">Calcium</keyword>
<dbReference type="InterPro" id="IPR013608">
    <property type="entry name" value="VWA_N"/>
</dbReference>
<keyword evidence="3" id="KW-0109">Calcium transport</keyword>
<evidence type="ECO:0000256" key="12">
    <source>
        <dbReference type="ARBA" id="ARBA00023136"/>
    </source>
</evidence>
<name>A0A9J2P5M1_ASCLU</name>
<evidence type="ECO:0000313" key="17">
    <source>
        <dbReference type="Proteomes" id="UP000036681"/>
    </source>
</evidence>
<keyword evidence="11" id="KW-0406">Ion transport</keyword>
<dbReference type="PROSITE" id="PS50234">
    <property type="entry name" value="VWFA"/>
    <property type="match status" value="1"/>
</dbReference>
<keyword evidence="17" id="KW-1185">Reference proteome</keyword>
<dbReference type="FunFam" id="3.40.50.410:FF:000007">
    <property type="entry name" value="Calcium voltage-gated channel auxiliary subunit alpha2delta 3"/>
    <property type="match status" value="1"/>
</dbReference>
<keyword evidence="10" id="KW-1133">Transmembrane helix</keyword>
<reference evidence="18" key="1">
    <citation type="submission" date="2023-03" db="UniProtKB">
        <authorList>
            <consortium name="WormBaseParasite"/>
        </authorList>
    </citation>
    <scope>IDENTIFICATION</scope>
</reference>
<dbReference type="GO" id="GO:0046872">
    <property type="term" value="F:metal ion binding"/>
    <property type="evidence" value="ECO:0007669"/>
    <property type="project" value="UniProtKB-KW"/>
</dbReference>
<keyword evidence="12" id="KW-0472">Membrane</keyword>
<dbReference type="PANTHER" id="PTHR10166">
    <property type="entry name" value="VOLTAGE-DEPENDENT CALCIUM CHANNEL SUBUNIT ALPHA-2/DELTA-RELATED"/>
    <property type="match status" value="1"/>
</dbReference>